<dbReference type="Proteomes" id="UP000516514">
    <property type="component" value="Chromosome"/>
</dbReference>
<accession>A0A7M3U2V9</accession>
<evidence type="ECO:0000313" key="2">
    <source>
        <dbReference type="Proteomes" id="UP000516514"/>
    </source>
</evidence>
<gene>
    <name evidence="1" type="ORF">ID128_02815</name>
</gene>
<organism evidence="1 2">
    <name type="scientific">Candidatus Wolbachia massiliensis</name>
    <dbReference type="NCBI Taxonomy" id="1845000"/>
    <lineage>
        <taxon>Bacteria</taxon>
        <taxon>Pseudomonadati</taxon>
        <taxon>Pseudomonadota</taxon>
        <taxon>Alphaproteobacteria</taxon>
        <taxon>Rickettsiales</taxon>
        <taxon>Anaplasmataceae</taxon>
        <taxon>Wolbachieae</taxon>
        <taxon>Wolbachia</taxon>
    </lineage>
</organism>
<proteinExistence type="predicted"/>
<protein>
    <submittedName>
        <fullName evidence="1">Uncharacterized protein</fullName>
    </submittedName>
</protein>
<dbReference type="AlphaFoldDB" id="A0A7M3U2V9"/>
<evidence type="ECO:0000313" key="1">
    <source>
        <dbReference type="EMBL" id="QOD38744.1"/>
    </source>
</evidence>
<sequence>MNINKKLKILPNKAPIIVTWVPKDIGKTLPDGKNSKINYVDVLIKHKQGTNEDRDIFLVVNGPGFKSGQIEELRNKFKGVDGIHVIDLHDSKYNACWKEIDQGWKISGKDVNIQDYFHDMYNKEPEERTHFAIEIDTFRYIAAYCMLCEQKGSQMEEGVVYMDFDALDSISNDKYREQRKKLYGRDYEQKGIGSDITIPDGILANKNGNDIIVATDSLMLKKICDKYKQNILNQNEIKTRFEEKLGKEKIEELLQARSDKDIMCAILYI</sequence>
<dbReference type="KEGG" id="wms:ID128_02815"/>
<keyword evidence="2" id="KW-1185">Reference proteome</keyword>
<reference evidence="1 2" key="1">
    <citation type="submission" date="2020-09" db="EMBL/GenBank/DDBJ databases">
        <title>An Earliest Endosymbiont, Wolbachia massiliensis sp. nov., Strain PL13 From the Bed Bug (Cimex hemipterius), Type strain of a New supergroup T.</title>
        <authorList>
            <person name="Laidoudi Y."/>
            <person name="Levasseur A."/>
            <person name="Medkour H."/>
            <person name="Maaloum M."/>
            <person name="BenKhedher M."/>
            <person name="Sambou M."/>
            <person name="Bassene H."/>
            <person name="Davoust B."/>
            <person name="Fenollar F."/>
            <person name="Raoult D."/>
            <person name="Mediannikov O."/>
        </authorList>
    </citation>
    <scope>NUCLEOTIDE SEQUENCE [LARGE SCALE GENOMIC DNA]</scope>
    <source>
        <strain evidence="1 2">PL13</strain>
    </source>
</reference>
<dbReference type="RefSeq" id="WP_191111493.1">
    <property type="nucleotide sequence ID" value="NZ_CP061738.1"/>
</dbReference>
<name>A0A7M3U2V9_9RICK</name>
<dbReference type="EMBL" id="CP061738">
    <property type="protein sequence ID" value="QOD38744.1"/>
    <property type="molecule type" value="Genomic_DNA"/>
</dbReference>